<evidence type="ECO:0000256" key="3">
    <source>
        <dbReference type="SAM" id="MobiDB-lite"/>
    </source>
</evidence>
<dbReference type="Proteomes" id="UP001267878">
    <property type="component" value="Unassembled WGS sequence"/>
</dbReference>
<evidence type="ECO:0000313" key="5">
    <source>
        <dbReference type="EMBL" id="MDR7099303.1"/>
    </source>
</evidence>
<organism evidence="5 6">
    <name type="scientific">Agrilutibacter niabensis</name>
    <dbReference type="NCBI Taxonomy" id="380628"/>
    <lineage>
        <taxon>Bacteria</taxon>
        <taxon>Pseudomonadati</taxon>
        <taxon>Pseudomonadota</taxon>
        <taxon>Gammaproteobacteria</taxon>
        <taxon>Lysobacterales</taxon>
        <taxon>Lysobacteraceae</taxon>
        <taxon>Agrilutibacter</taxon>
    </lineage>
</organism>
<dbReference type="PROSITE" id="PS51186">
    <property type="entry name" value="GNAT"/>
    <property type="match status" value="2"/>
</dbReference>
<proteinExistence type="predicted"/>
<accession>A0ABU1VP90</accession>
<dbReference type="SUPFAM" id="SSF55729">
    <property type="entry name" value="Acyl-CoA N-acyltransferases (Nat)"/>
    <property type="match status" value="2"/>
</dbReference>
<feature type="region of interest" description="Disordered" evidence="3">
    <location>
        <begin position="1"/>
        <end position="21"/>
    </location>
</feature>
<dbReference type="Gene3D" id="3.40.630.30">
    <property type="match status" value="2"/>
</dbReference>
<sequence length="375" mass="40524">MTEPGQSKPKHPGSGLTQASGCENPMRQLVEEDIDLHQVDLPNLRRLALSRSVDVSPFELSDGALPLSRTVDRATAQLERGTPAFWCVPFFIVSVPRRKIVGSCGFKTAPDQGSVEIHCGVAASERSRGIATTAIRKLIELAFSTGIANEVFACVRPDNIASSKVVERLGFVAGPLITDANGEEVVRWSWSQPNSSYKPKPFPGSQMAPQGPRPKLSLRPALDADFGFCESLTRANMASYLAARGIPWDPQRHVASWAQFENLVISADGSPAGILRLLEVEGALEIRDLQVLAPLTGQGIGTWAIEQAKRLATCRGLPELRLRVYVENPARRLYARLGFRCVANDNDVIHLSCSLPAGNTPGPQPFANSSGSGPR</sequence>
<dbReference type="EMBL" id="JAVDVW010000001">
    <property type="protein sequence ID" value="MDR7099303.1"/>
    <property type="molecule type" value="Genomic_DNA"/>
</dbReference>
<evidence type="ECO:0000313" key="6">
    <source>
        <dbReference type="Proteomes" id="UP001267878"/>
    </source>
</evidence>
<dbReference type="PANTHER" id="PTHR43877:SF2">
    <property type="entry name" value="AMINOALKYLPHOSPHONATE N-ACETYLTRANSFERASE-RELATED"/>
    <property type="match status" value="1"/>
</dbReference>
<dbReference type="InterPro" id="IPR016181">
    <property type="entry name" value="Acyl_CoA_acyltransferase"/>
</dbReference>
<dbReference type="Pfam" id="PF00583">
    <property type="entry name" value="Acetyltransf_1"/>
    <property type="match status" value="1"/>
</dbReference>
<dbReference type="PANTHER" id="PTHR43877">
    <property type="entry name" value="AMINOALKYLPHOSPHONATE N-ACETYLTRANSFERASE-RELATED-RELATED"/>
    <property type="match status" value="1"/>
</dbReference>
<feature type="domain" description="N-acetyltransferase" evidence="4">
    <location>
        <begin position="42"/>
        <end position="193"/>
    </location>
</feature>
<dbReference type="InterPro" id="IPR000182">
    <property type="entry name" value="GNAT_dom"/>
</dbReference>
<dbReference type="InterPro" id="IPR050832">
    <property type="entry name" value="Bact_Acetyltransf"/>
</dbReference>
<keyword evidence="1" id="KW-0808">Transferase</keyword>
<protein>
    <submittedName>
        <fullName evidence="5">RimJ/RimL family protein N-acetyltransferase</fullName>
    </submittedName>
</protein>
<dbReference type="Pfam" id="PF13302">
    <property type="entry name" value="Acetyltransf_3"/>
    <property type="match status" value="1"/>
</dbReference>
<keyword evidence="2" id="KW-0012">Acyltransferase</keyword>
<keyword evidence="6" id="KW-1185">Reference proteome</keyword>
<evidence type="ECO:0000256" key="2">
    <source>
        <dbReference type="ARBA" id="ARBA00023315"/>
    </source>
</evidence>
<name>A0ABU1VP90_9GAMM</name>
<gene>
    <name evidence="5" type="ORF">J2X04_001650</name>
</gene>
<feature type="domain" description="N-acetyltransferase" evidence="4">
    <location>
        <begin position="216"/>
        <end position="358"/>
    </location>
</feature>
<evidence type="ECO:0000256" key="1">
    <source>
        <dbReference type="ARBA" id="ARBA00022679"/>
    </source>
</evidence>
<reference evidence="5 6" key="1">
    <citation type="submission" date="2023-07" db="EMBL/GenBank/DDBJ databases">
        <title>Sorghum-associated microbial communities from plants grown in Nebraska, USA.</title>
        <authorList>
            <person name="Schachtman D."/>
        </authorList>
    </citation>
    <scope>NUCLEOTIDE SEQUENCE [LARGE SCALE GENOMIC DNA]</scope>
    <source>
        <strain evidence="5 6">BE187</strain>
    </source>
</reference>
<dbReference type="RefSeq" id="WP_310053506.1">
    <property type="nucleotide sequence ID" value="NZ_JAVDVW010000001.1"/>
</dbReference>
<dbReference type="CDD" id="cd04301">
    <property type="entry name" value="NAT_SF"/>
    <property type="match status" value="1"/>
</dbReference>
<evidence type="ECO:0000259" key="4">
    <source>
        <dbReference type="PROSITE" id="PS51186"/>
    </source>
</evidence>
<comment type="caution">
    <text evidence="5">The sequence shown here is derived from an EMBL/GenBank/DDBJ whole genome shotgun (WGS) entry which is preliminary data.</text>
</comment>